<feature type="region of interest" description="Disordered" evidence="1">
    <location>
        <begin position="270"/>
        <end position="292"/>
    </location>
</feature>
<dbReference type="RefSeq" id="WP_322187283.1">
    <property type="nucleotide sequence ID" value="NZ_JAXLPB010000003.1"/>
</dbReference>
<dbReference type="Pfam" id="PF10691">
    <property type="entry name" value="DUF2497"/>
    <property type="match status" value="1"/>
</dbReference>
<gene>
    <name evidence="2" type="ORF">U0C82_11675</name>
</gene>
<organism evidence="2 3">
    <name type="scientific">Fulvimarina uroteuthidis</name>
    <dbReference type="NCBI Taxonomy" id="3098149"/>
    <lineage>
        <taxon>Bacteria</taxon>
        <taxon>Pseudomonadati</taxon>
        <taxon>Pseudomonadota</taxon>
        <taxon>Alphaproteobacteria</taxon>
        <taxon>Hyphomicrobiales</taxon>
        <taxon>Aurantimonadaceae</taxon>
        <taxon>Fulvimarina</taxon>
    </lineage>
</organism>
<feature type="region of interest" description="Disordered" evidence="1">
    <location>
        <begin position="39"/>
        <end position="60"/>
    </location>
</feature>
<keyword evidence="3" id="KW-1185">Reference proteome</keyword>
<accession>A0ABU5I3Y0</accession>
<reference evidence="2 3" key="1">
    <citation type="submission" date="2023-12" db="EMBL/GenBank/DDBJ databases">
        <title>Description of Novel Strain Fulvimarina sp. 2208YS6-2-32 isolated from Uroteuthis (Photololigo) edulis.</title>
        <authorList>
            <person name="Park J.-S."/>
        </authorList>
    </citation>
    <scope>NUCLEOTIDE SEQUENCE [LARGE SCALE GENOMIC DNA]</scope>
    <source>
        <strain evidence="2 3">2208YS6-2-32</strain>
    </source>
</reference>
<dbReference type="Proteomes" id="UP001294412">
    <property type="component" value="Unassembled WGS sequence"/>
</dbReference>
<name>A0ABU5I3Y0_9HYPH</name>
<comment type="caution">
    <text evidence="2">The sequence shown here is derived from an EMBL/GenBank/DDBJ whole genome shotgun (WGS) entry which is preliminary data.</text>
</comment>
<proteinExistence type="predicted"/>
<evidence type="ECO:0000313" key="2">
    <source>
        <dbReference type="EMBL" id="MDY8109797.1"/>
    </source>
</evidence>
<evidence type="ECO:0000313" key="3">
    <source>
        <dbReference type="Proteomes" id="UP001294412"/>
    </source>
</evidence>
<sequence length="374" mass="39631">MDEILASIRRIIEGRDEPELAPLPARKSELKAVEALASAADPARAEGQAETVSHRAEAAVPSTGPALASLAEHAVSEAPALKPPLVDTAPIVAPEARSVPAGAEVPPARPLVPKAVNDEGTTPFAGSKTSAVEREVASQMEELATLSVARMRAASLEDAVRGFRRNGRGDERGIAPDEAPIERAANAFVDEFDETAFANELLANAGLLPEYHDQPASVAPAEAVKLRLAYPQSPAEEVEAETSLPFAIDAATLDRVETSADAADTHAIADEATEAPSPSLATAPEAATSPDAADMATQGMLVSLISGNAESKINSSFTELATVLRDEQRQRMDETVRDMLQPMLSDWLEDNLPLIVERLVREEIERVARGPRRA</sequence>
<dbReference type="EMBL" id="JAXLPB010000003">
    <property type="protein sequence ID" value="MDY8109797.1"/>
    <property type="molecule type" value="Genomic_DNA"/>
</dbReference>
<evidence type="ECO:0000256" key="1">
    <source>
        <dbReference type="SAM" id="MobiDB-lite"/>
    </source>
</evidence>
<dbReference type="InterPro" id="IPR019632">
    <property type="entry name" value="DUF2497"/>
</dbReference>
<feature type="region of interest" description="Disordered" evidence="1">
    <location>
        <begin position="110"/>
        <end position="131"/>
    </location>
</feature>
<protein>
    <submittedName>
        <fullName evidence="2">DUF2497 domain-containing protein</fullName>
    </submittedName>
</protein>